<dbReference type="InterPro" id="IPR000823">
    <property type="entry name" value="Peroxidase_pln"/>
</dbReference>
<evidence type="ECO:0000256" key="5">
    <source>
        <dbReference type="ARBA" id="ARBA00022617"/>
    </source>
</evidence>
<keyword evidence="12" id="KW-1185">Reference proteome</keyword>
<dbReference type="PRINTS" id="PR00458">
    <property type="entry name" value="PEROXIDASE"/>
</dbReference>
<comment type="catalytic activity">
    <reaction evidence="1">
        <text>2 a phenolic donor + H2O2 = 2 a phenolic radical donor + 2 H2O</text>
        <dbReference type="Rhea" id="RHEA:56136"/>
        <dbReference type="ChEBI" id="CHEBI:15377"/>
        <dbReference type="ChEBI" id="CHEBI:16240"/>
        <dbReference type="ChEBI" id="CHEBI:139520"/>
        <dbReference type="ChEBI" id="CHEBI:139521"/>
        <dbReference type="EC" id="1.11.1.7"/>
    </reaction>
</comment>
<evidence type="ECO:0000256" key="2">
    <source>
        <dbReference type="ARBA" id="ARBA00001913"/>
    </source>
</evidence>
<dbReference type="InterPro" id="IPR019794">
    <property type="entry name" value="Peroxidases_AS"/>
</dbReference>
<keyword evidence="8" id="KW-0408">Iron</keyword>
<keyword evidence="6" id="KW-0479">Metal-binding</keyword>
<accession>A0AAD3CTR3</accession>
<protein>
    <submittedName>
        <fullName evidence="11">L-ascorbate peroxidase</fullName>
    </submittedName>
</protein>
<dbReference type="EMBL" id="BLLK01000045">
    <property type="protein sequence ID" value="GFH50905.1"/>
    <property type="molecule type" value="Genomic_DNA"/>
</dbReference>
<comment type="caution">
    <text evidence="11">The sequence shown here is derived from an EMBL/GenBank/DDBJ whole genome shotgun (WGS) entry which is preliminary data.</text>
</comment>
<organism evidence="11 12">
    <name type="scientific">Chaetoceros tenuissimus</name>
    <dbReference type="NCBI Taxonomy" id="426638"/>
    <lineage>
        <taxon>Eukaryota</taxon>
        <taxon>Sar</taxon>
        <taxon>Stramenopiles</taxon>
        <taxon>Ochrophyta</taxon>
        <taxon>Bacillariophyta</taxon>
        <taxon>Coscinodiscophyceae</taxon>
        <taxon>Chaetocerotophycidae</taxon>
        <taxon>Chaetocerotales</taxon>
        <taxon>Chaetocerotaceae</taxon>
        <taxon>Chaetoceros</taxon>
    </lineage>
</organism>
<dbReference type="InterPro" id="IPR044831">
    <property type="entry name" value="Ccp1-like"/>
</dbReference>
<evidence type="ECO:0000256" key="3">
    <source>
        <dbReference type="ARBA" id="ARBA00001970"/>
    </source>
</evidence>
<dbReference type="GO" id="GO:0042744">
    <property type="term" value="P:hydrogen peroxide catabolic process"/>
    <property type="evidence" value="ECO:0007669"/>
    <property type="project" value="TreeGrafter"/>
</dbReference>
<dbReference type="PRINTS" id="PR00461">
    <property type="entry name" value="PLPEROXIDASE"/>
</dbReference>
<dbReference type="GO" id="GO:0000302">
    <property type="term" value="P:response to reactive oxygen species"/>
    <property type="evidence" value="ECO:0007669"/>
    <property type="project" value="TreeGrafter"/>
</dbReference>
<dbReference type="Gene3D" id="1.10.520.10">
    <property type="match status" value="1"/>
</dbReference>
<sequence length="325" mass="36294">MVAITRGSAIQILLASATTNLPIDKDTNVKNEYSRYSPASKFVRKEVQRIIEKGDPTLSGPILRLAFHDATVRSISDSPWIGGADGSIRYELDWSENRGLSKPLKVIEEIYELQNSIFQDDEYALSFADTLALSGAASVEAAKGPKIPIKLGRRDVDVADSRFLDKSIESESDRSTLTTSLPSAALDSLGLRNYFGRLGLSESEFVALSGAHDLGRHVTLTDMPRSCLRNLTRVCLENAPVLAPFIAKNPDTFSNTYFETLLRWNKRELERGEAAFIPTDVAMVVDDGLKQYVEQFASDEILFFREFKNAYQKVFETTATTVWRY</sequence>
<evidence type="ECO:0000256" key="8">
    <source>
        <dbReference type="ARBA" id="ARBA00023004"/>
    </source>
</evidence>
<dbReference type="PROSITE" id="PS00436">
    <property type="entry name" value="PEROXIDASE_2"/>
    <property type="match status" value="1"/>
</dbReference>
<dbReference type="Proteomes" id="UP001054902">
    <property type="component" value="Unassembled WGS sequence"/>
</dbReference>
<keyword evidence="7" id="KW-0560">Oxidoreductase</keyword>
<dbReference type="PANTHER" id="PTHR31356:SF36">
    <property type="entry name" value="L-ASCORBATE PEROXIDASE 3"/>
    <property type="match status" value="1"/>
</dbReference>
<name>A0AAD3CTR3_9STRA</name>
<evidence type="ECO:0000256" key="4">
    <source>
        <dbReference type="ARBA" id="ARBA00022559"/>
    </source>
</evidence>
<dbReference type="PROSITE" id="PS50873">
    <property type="entry name" value="PEROXIDASE_4"/>
    <property type="match status" value="1"/>
</dbReference>
<keyword evidence="4 11" id="KW-0575">Peroxidase</keyword>
<evidence type="ECO:0000259" key="10">
    <source>
        <dbReference type="PROSITE" id="PS50873"/>
    </source>
</evidence>
<comment type="cofactor">
    <cofactor evidence="3">
        <name>heme b</name>
        <dbReference type="ChEBI" id="CHEBI:60344"/>
    </cofactor>
</comment>
<feature type="domain" description="Plant heme peroxidase family profile" evidence="10">
    <location>
        <begin position="33"/>
        <end position="325"/>
    </location>
</feature>
<proteinExistence type="inferred from homology"/>
<keyword evidence="5" id="KW-0349">Heme</keyword>
<dbReference type="GO" id="GO:0020037">
    <property type="term" value="F:heme binding"/>
    <property type="evidence" value="ECO:0007669"/>
    <property type="project" value="InterPro"/>
</dbReference>
<reference evidence="11 12" key="1">
    <citation type="journal article" date="2021" name="Sci. Rep.">
        <title>The genome of the diatom Chaetoceros tenuissimus carries an ancient integrated fragment of an extant virus.</title>
        <authorList>
            <person name="Hongo Y."/>
            <person name="Kimura K."/>
            <person name="Takaki Y."/>
            <person name="Yoshida Y."/>
            <person name="Baba S."/>
            <person name="Kobayashi G."/>
            <person name="Nagasaki K."/>
            <person name="Hano T."/>
            <person name="Tomaru Y."/>
        </authorList>
    </citation>
    <scope>NUCLEOTIDE SEQUENCE [LARGE SCALE GENOMIC DNA]</scope>
    <source>
        <strain evidence="11 12">NIES-3715</strain>
    </source>
</reference>
<evidence type="ECO:0000256" key="6">
    <source>
        <dbReference type="ARBA" id="ARBA00022723"/>
    </source>
</evidence>
<evidence type="ECO:0000256" key="7">
    <source>
        <dbReference type="ARBA" id="ARBA00023002"/>
    </source>
</evidence>
<evidence type="ECO:0000256" key="1">
    <source>
        <dbReference type="ARBA" id="ARBA00000189"/>
    </source>
</evidence>
<dbReference type="GO" id="GO:0046872">
    <property type="term" value="F:metal ion binding"/>
    <property type="evidence" value="ECO:0007669"/>
    <property type="project" value="UniProtKB-KW"/>
</dbReference>
<dbReference type="InterPro" id="IPR010255">
    <property type="entry name" value="Haem_peroxidase_sf"/>
</dbReference>
<dbReference type="AlphaFoldDB" id="A0AAD3CTR3"/>
<dbReference type="PANTHER" id="PTHR31356">
    <property type="entry name" value="THYLAKOID LUMENAL 29 KDA PROTEIN, CHLOROPLASTIC-RELATED"/>
    <property type="match status" value="1"/>
</dbReference>
<evidence type="ECO:0000313" key="11">
    <source>
        <dbReference type="EMBL" id="GFH50905.1"/>
    </source>
</evidence>
<comment type="similarity">
    <text evidence="9">Belongs to the peroxidase family.</text>
</comment>
<evidence type="ECO:0000256" key="9">
    <source>
        <dbReference type="RuleBase" id="RU004241"/>
    </source>
</evidence>
<dbReference type="InterPro" id="IPR002016">
    <property type="entry name" value="Haem_peroxidase"/>
</dbReference>
<dbReference type="Gene3D" id="1.10.420.10">
    <property type="entry name" value="Peroxidase, domain 2"/>
    <property type="match status" value="1"/>
</dbReference>
<dbReference type="Pfam" id="PF00141">
    <property type="entry name" value="peroxidase"/>
    <property type="match status" value="1"/>
</dbReference>
<comment type="cofactor">
    <cofactor evidence="2">
        <name>Ca(2+)</name>
        <dbReference type="ChEBI" id="CHEBI:29108"/>
    </cofactor>
</comment>
<dbReference type="GO" id="GO:0140825">
    <property type="term" value="F:lactoperoxidase activity"/>
    <property type="evidence" value="ECO:0007669"/>
    <property type="project" value="UniProtKB-EC"/>
</dbReference>
<gene>
    <name evidence="11" type="ORF">CTEN210_07381</name>
</gene>
<dbReference type="SUPFAM" id="SSF48113">
    <property type="entry name" value="Heme-dependent peroxidases"/>
    <property type="match status" value="1"/>
</dbReference>
<dbReference type="GO" id="GO:0034599">
    <property type="term" value="P:cellular response to oxidative stress"/>
    <property type="evidence" value="ECO:0007669"/>
    <property type="project" value="InterPro"/>
</dbReference>
<evidence type="ECO:0000313" key="12">
    <source>
        <dbReference type="Proteomes" id="UP001054902"/>
    </source>
</evidence>